<keyword evidence="3" id="KW-1185">Reference proteome</keyword>
<dbReference type="Proteomes" id="UP001152759">
    <property type="component" value="Chromosome 5"/>
</dbReference>
<evidence type="ECO:0000259" key="1">
    <source>
        <dbReference type="PROSITE" id="PS50191"/>
    </source>
</evidence>
<protein>
    <recommendedName>
        <fullName evidence="1">CRAL-TRIO domain-containing protein</fullName>
    </recommendedName>
</protein>
<proteinExistence type="predicted"/>
<evidence type="ECO:0000313" key="3">
    <source>
        <dbReference type="Proteomes" id="UP001152759"/>
    </source>
</evidence>
<dbReference type="InterPro" id="IPR036273">
    <property type="entry name" value="CRAL/TRIO_N_dom_sf"/>
</dbReference>
<dbReference type="CDD" id="cd00170">
    <property type="entry name" value="SEC14"/>
    <property type="match status" value="1"/>
</dbReference>
<dbReference type="EMBL" id="OU963866">
    <property type="protein sequence ID" value="CAH0391099.1"/>
    <property type="molecule type" value="Genomic_DNA"/>
</dbReference>
<dbReference type="Gene3D" id="1.20.5.1200">
    <property type="entry name" value="Alpha-tocopherol transfer"/>
    <property type="match status" value="1"/>
</dbReference>
<accession>A0A9P0AG70</accession>
<dbReference type="Pfam" id="PF00650">
    <property type="entry name" value="CRAL_TRIO"/>
    <property type="match status" value="1"/>
</dbReference>
<dbReference type="SMART" id="SM00516">
    <property type="entry name" value="SEC14"/>
    <property type="match status" value="1"/>
</dbReference>
<reference evidence="2" key="1">
    <citation type="submission" date="2021-12" db="EMBL/GenBank/DDBJ databases">
        <authorList>
            <person name="King R."/>
        </authorList>
    </citation>
    <scope>NUCLEOTIDE SEQUENCE</scope>
</reference>
<dbReference type="Gene3D" id="3.40.525.10">
    <property type="entry name" value="CRAL-TRIO lipid binding domain"/>
    <property type="match status" value="1"/>
</dbReference>
<dbReference type="PROSITE" id="PS50191">
    <property type="entry name" value="CRAL_TRIO"/>
    <property type="match status" value="1"/>
</dbReference>
<dbReference type="PANTHER" id="PTHR10174:SF212">
    <property type="entry name" value="MIP26555P1"/>
    <property type="match status" value="1"/>
</dbReference>
<gene>
    <name evidence="2" type="ORF">BEMITA_LOCUS9749</name>
</gene>
<dbReference type="InterPro" id="IPR036865">
    <property type="entry name" value="CRAL-TRIO_dom_sf"/>
</dbReference>
<dbReference type="PRINTS" id="PR00180">
    <property type="entry name" value="CRETINALDHBP"/>
</dbReference>
<name>A0A9P0AG70_BEMTA</name>
<dbReference type="GO" id="GO:0016020">
    <property type="term" value="C:membrane"/>
    <property type="evidence" value="ECO:0007669"/>
    <property type="project" value="TreeGrafter"/>
</dbReference>
<dbReference type="AlphaFoldDB" id="A0A9P0AG70"/>
<dbReference type="SUPFAM" id="SSF52087">
    <property type="entry name" value="CRAL/TRIO domain"/>
    <property type="match status" value="1"/>
</dbReference>
<organism evidence="2 3">
    <name type="scientific">Bemisia tabaci</name>
    <name type="common">Sweetpotato whitefly</name>
    <name type="synonym">Aleurodes tabaci</name>
    <dbReference type="NCBI Taxonomy" id="7038"/>
    <lineage>
        <taxon>Eukaryota</taxon>
        <taxon>Metazoa</taxon>
        <taxon>Ecdysozoa</taxon>
        <taxon>Arthropoda</taxon>
        <taxon>Hexapoda</taxon>
        <taxon>Insecta</taxon>
        <taxon>Pterygota</taxon>
        <taxon>Neoptera</taxon>
        <taxon>Paraneoptera</taxon>
        <taxon>Hemiptera</taxon>
        <taxon>Sternorrhyncha</taxon>
        <taxon>Aleyrodoidea</taxon>
        <taxon>Aleyrodidae</taxon>
        <taxon>Aleyrodinae</taxon>
        <taxon>Bemisia</taxon>
    </lineage>
</organism>
<dbReference type="InterPro" id="IPR001251">
    <property type="entry name" value="CRAL-TRIO_dom"/>
</dbReference>
<dbReference type="PANTHER" id="PTHR10174">
    <property type="entry name" value="ALPHA-TOCOPHEROL TRANSFER PROTEIN-RELATED"/>
    <property type="match status" value="1"/>
</dbReference>
<sequence>MGILQRNYLAVSQGKAGIKLEDDPIGPESALVAERELRETPERIRESCEQLRALMKEHRLVFREDDDFLLTFLRPTKYYSHSALDLMRRIVEFRIKNASVLHGLIPKDEEDGFLNNRVVNVLRDRDQHGRRIMVIQCGADWNPRTVKTDQLFRMLYLIHLAAIQEPETQVKGAIIIMDFHGMSMTQATHCMNLTFVARLLTFIQDAMPLRLKQVHIVKQPFIFQIVWNVFKPFIREKLRNRLFFHGSKMSSLHKFIEPNYLPEDYGGSRPKIDYSSADWFPVLNEIEEDIKEWSSFGYLPEGQPGNAETAQDSPS</sequence>
<dbReference type="GO" id="GO:1902936">
    <property type="term" value="F:phosphatidylinositol bisphosphate binding"/>
    <property type="evidence" value="ECO:0007669"/>
    <property type="project" value="TreeGrafter"/>
</dbReference>
<dbReference type="Gene3D" id="1.10.8.20">
    <property type="entry name" value="N-terminal domain of phosphatidylinositol transfer protein sec14p"/>
    <property type="match status" value="1"/>
</dbReference>
<dbReference type="SUPFAM" id="SSF46938">
    <property type="entry name" value="CRAL/TRIO N-terminal domain"/>
    <property type="match status" value="1"/>
</dbReference>
<feature type="domain" description="CRAL-TRIO" evidence="1">
    <location>
        <begin position="110"/>
        <end position="273"/>
    </location>
</feature>
<evidence type="ECO:0000313" key="2">
    <source>
        <dbReference type="EMBL" id="CAH0391099.1"/>
    </source>
</evidence>